<evidence type="ECO:0000256" key="7">
    <source>
        <dbReference type="ARBA" id="ARBA00022777"/>
    </source>
</evidence>
<dbReference type="RefSeq" id="XP_071924468.1">
    <property type="nucleotide sequence ID" value="XM_072068367.1"/>
</dbReference>
<feature type="domain" description="KEN" evidence="15">
    <location>
        <begin position="789"/>
        <end position="922"/>
    </location>
</feature>
<keyword evidence="13" id="KW-0732">Signal</keyword>
<dbReference type="Gene3D" id="1.20.1440.180">
    <property type="entry name" value="KEN domain"/>
    <property type="match status" value="1"/>
</dbReference>
<dbReference type="SMART" id="SM00220">
    <property type="entry name" value="S_TKc"/>
    <property type="match status" value="1"/>
</dbReference>
<dbReference type="InterPro" id="IPR008271">
    <property type="entry name" value="Ser/Thr_kinase_AS"/>
</dbReference>
<evidence type="ECO:0000256" key="6">
    <source>
        <dbReference type="ARBA" id="ARBA00022741"/>
    </source>
</evidence>
<evidence type="ECO:0000256" key="4">
    <source>
        <dbReference type="ARBA" id="ARBA00022679"/>
    </source>
</evidence>
<dbReference type="PROSITE" id="PS00108">
    <property type="entry name" value="PROTEIN_KINASE_ST"/>
    <property type="match status" value="1"/>
</dbReference>
<evidence type="ECO:0000259" key="14">
    <source>
        <dbReference type="PROSITE" id="PS50011"/>
    </source>
</evidence>
<feature type="domain" description="Protein kinase" evidence="14">
    <location>
        <begin position="497"/>
        <end position="786"/>
    </location>
</feature>
<evidence type="ECO:0000256" key="10">
    <source>
        <dbReference type="ARBA" id="ARBA00023136"/>
    </source>
</evidence>
<dbReference type="InterPro" id="IPR011047">
    <property type="entry name" value="Quinoprotein_ADH-like_sf"/>
</dbReference>
<keyword evidence="7" id="KW-0418">Kinase</keyword>
<evidence type="ECO:0000256" key="8">
    <source>
        <dbReference type="ARBA" id="ARBA00022840"/>
    </source>
</evidence>
<protein>
    <recommendedName>
        <fullName evidence="2">non-specific serine/threonine protein kinase</fullName>
        <ecNumber evidence="2">2.7.11.1</ecNumber>
    </recommendedName>
</protein>
<dbReference type="InterPro" id="IPR018391">
    <property type="entry name" value="PQQ_b-propeller_rpt"/>
</dbReference>
<evidence type="ECO:0000259" key="15">
    <source>
        <dbReference type="PROSITE" id="PS51392"/>
    </source>
</evidence>
<evidence type="ECO:0000256" key="5">
    <source>
        <dbReference type="ARBA" id="ARBA00022692"/>
    </source>
</evidence>
<dbReference type="Gene3D" id="2.130.10.10">
    <property type="entry name" value="YVTN repeat-like/Quinoprotein amine dehydrogenase"/>
    <property type="match status" value="1"/>
</dbReference>
<dbReference type="PROSITE" id="PS50011">
    <property type="entry name" value="PROTEIN_KINASE_DOM"/>
    <property type="match status" value="1"/>
</dbReference>
<dbReference type="SMART" id="SM00580">
    <property type="entry name" value="PUG"/>
    <property type="match status" value="1"/>
</dbReference>
<keyword evidence="10 12" id="KW-0472">Membrane</keyword>
<dbReference type="PROSITE" id="PS51392">
    <property type="entry name" value="KEN"/>
    <property type="match status" value="1"/>
</dbReference>
<dbReference type="InterPro" id="IPR010513">
    <property type="entry name" value="KEN_dom"/>
</dbReference>
<dbReference type="InterPro" id="IPR000719">
    <property type="entry name" value="Prot_kinase_dom"/>
</dbReference>
<dbReference type="SMART" id="SM00564">
    <property type="entry name" value="PQQ"/>
    <property type="match status" value="3"/>
</dbReference>
<feature type="chain" id="PRO_5045157768" description="non-specific serine/threonine protein kinase" evidence="13">
    <location>
        <begin position="24"/>
        <end position="925"/>
    </location>
</feature>
<dbReference type="InterPro" id="IPR011009">
    <property type="entry name" value="Kinase-like_dom_sf"/>
</dbReference>
<evidence type="ECO:0000256" key="2">
    <source>
        <dbReference type="ARBA" id="ARBA00012513"/>
    </source>
</evidence>
<evidence type="ECO:0000256" key="13">
    <source>
        <dbReference type="SAM" id="SignalP"/>
    </source>
</evidence>
<evidence type="ECO:0000256" key="1">
    <source>
        <dbReference type="ARBA" id="ARBA00004479"/>
    </source>
</evidence>
<keyword evidence="8" id="KW-0067">ATP-binding</keyword>
<dbReference type="InterPro" id="IPR015943">
    <property type="entry name" value="WD40/YVTN_repeat-like_dom_sf"/>
</dbReference>
<dbReference type="Gene3D" id="3.30.200.20">
    <property type="entry name" value="Phosphorylase Kinase, domain 1"/>
    <property type="match status" value="1"/>
</dbReference>
<keyword evidence="16" id="KW-1185">Reference proteome</keyword>
<dbReference type="InterPro" id="IPR038357">
    <property type="entry name" value="KEN_sf"/>
</dbReference>
<dbReference type="CDD" id="cd10422">
    <property type="entry name" value="RNase_Ire1"/>
    <property type="match status" value="1"/>
</dbReference>
<dbReference type="Gene3D" id="1.10.510.10">
    <property type="entry name" value="Transferase(Phosphotransferase) domain 1"/>
    <property type="match status" value="1"/>
</dbReference>
<dbReference type="Proteomes" id="UP001652660">
    <property type="component" value="Chromosome 10c"/>
</dbReference>
<evidence type="ECO:0000256" key="12">
    <source>
        <dbReference type="SAM" id="Phobius"/>
    </source>
</evidence>
<organism evidence="16 17">
    <name type="scientific">Coffea arabica</name>
    <name type="common">Arabian coffee</name>
    <dbReference type="NCBI Taxonomy" id="13443"/>
    <lineage>
        <taxon>Eukaryota</taxon>
        <taxon>Viridiplantae</taxon>
        <taxon>Streptophyta</taxon>
        <taxon>Embryophyta</taxon>
        <taxon>Tracheophyta</taxon>
        <taxon>Spermatophyta</taxon>
        <taxon>Magnoliopsida</taxon>
        <taxon>eudicotyledons</taxon>
        <taxon>Gunneridae</taxon>
        <taxon>Pentapetalae</taxon>
        <taxon>asterids</taxon>
        <taxon>lamiids</taxon>
        <taxon>Gentianales</taxon>
        <taxon>Rubiaceae</taxon>
        <taxon>Ixoroideae</taxon>
        <taxon>Gardenieae complex</taxon>
        <taxon>Bertiereae - Coffeeae clade</taxon>
        <taxon>Coffeeae</taxon>
        <taxon>Coffea</taxon>
    </lineage>
</organism>
<comment type="subcellular location">
    <subcellularLocation>
        <location evidence="1">Membrane</location>
        <topology evidence="1">Single-pass type I membrane protein</topology>
    </subcellularLocation>
</comment>
<sequence>MRGISVPLVFLVILLVLVVVVSSLVVVVASGPPSNSRSSDLDDDSDIPASHLPLPLTSKHDTAVVAAPDGTIYLVEINSGKVLWSFASGSAIFSSYQAVHHNEGQRNNATTWADDFFIDIGEDWQLYVNGNGLKNVKLPVSVEEFLNGTPFISASGGIMLGSKKSTIFIVDAKTGKVIHTLCSDTVRAVEHEHSDESTLVAGTDFGGWVPHSATNLDGIEEPLYVTRKDYVLKFTNMKTGKILWYLMFAEIEASYQCNAIESFLGSVFYTEDQVSLRKNLDAKLQLHCPPKPVVYRIRDHSSFKSLFKTNSLPDAFAGDKVLLLPAPDLDPMLQLVEKILGLHQSNGGDIGLALPTPESEDFGVVALPEGDIGQIHEIGGFANLIGSHFWFVALFGGLMLLIVTFFVSHLVVKEQGKLNKGVEMPNIQALTTRKKKLRKPRTNSKTAERKKKNVSHDQMVKDINVLPDYERAKKFLQLGLPNNSDGFMDGRNIGRLFVSTTEIAKGSNGTVVLEGIYDGRPVAVKRLVQTHHNVAFKEIQNLIASDHHPNIVRWFGVEYDQDFVYLALERCACSFYDLILLSCSSSQNQETYQDGDFNCAGNEFVRLGLLGDNHALQLSKSNGYPSHHLLKLMRDVVRGLAHLHELGIIHRDLKPQNVLVTKERVLCAKLSDMGISKRLSGDMSSLTKHATGYGSSGWQAPEQLLHERQTRAVDLFSLGCLLFFCITGGKHPFGEILERDVNIVNNQKDLFLIENLPEATDLIASLLHCNPELRPKATQVACHPLFWDSEMRLSFLRDASDRVELEDREKESELLKALESIGNVALGGKWDERMDTAFISDIGRYRRYKFDSVRDLLRVIRNKLNHYRELPKDIQGILGQVPEGFDNYFSTRFPKLVIEVFKVFHLYCAEEEEAFINKYFKCDYM</sequence>
<keyword evidence="3" id="KW-0723">Serine/threonine-protein kinase</keyword>
<accession>A0ABM4VY58</accession>
<evidence type="ECO:0000256" key="9">
    <source>
        <dbReference type="ARBA" id="ARBA00022989"/>
    </source>
</evidence>
<proteinExistence type="predicted"/>
<keyword evidence="9 12" id="KW-1133">Transmembrane helix</keyword>
<name>A0ABM4VY58_COFAR</name>
<dbReference type="EC" id="2.7.11.1" evidence="2"/>
<evidence type="ECO:0000256" key="11">
    <source>
        <dbReference type="SAM" id="MobiDB-lite"/>
    </source>
</evidence>
<feature type="signal peptide" evidence="13">
    <location>
        <begin position="1"/>
        <end position="23"/>
    </location>
</feature>
<reference evidence="17" key="1">
    <citation type="submission" date="2025-08" db="UniProtKB">
        <authorList>
            <consortium name="RefSeq"/>
        </authorList>
    </citation>
    <scope>IDENTIFICATION</scope>
    <source>
        <tissue evidence="17">Leaves</tissue>
    </source>
</reference>
<feature type="region of interest" description="Disordered" evidence="11">
    <location>
        <begin position="434"/>
        <end position="453"/>
    </location>
</feature>
<keyword evidence="4" id="KW-0808">Transferase</keyword>
<keyword evidence="6" id="KW-0547">Nucleotide-binding</keyword>
<dbReference type="InterPro" id="IPR045133">
    <property type="entry name" value="IRE1/2-like"/>
</dbReference>
<evidence type="ECO:0000313" key="16">
    <source>
        <dbReference type="Proteomes" id="UP001652660"/>
    </source>
</evidence>
<keyword evidence="5 12" id="KW-0812">Transmembrane</keyword>
<dbReference type="PANTHER" id="PTHR13954">
    <property type="entry name" value="IRE1-RELATED"/>
    <property type="match status" value="1"/>
</dbReference>
<dbReference type="Pfam" id="PF00069">
    <property type="entry name" value="Pkinase"/>
    <property type="match status" value="1"/>
</dbReference>
<gene>
    <name evidence="17" type="primary">LOC113712440</name>
</gene>
<dbReference type="Pfam" id="PF06479">
    <property type="entry name" value="Ribonuc_2-5A"/>
    <property type="match status" value="1"/>
</dbReference>
<dbReference type="SUPFAM" id="SSF50998">
    <property type="entry name" value="Quinoprotein alcohol dehydrogenase-like"/>
    <property type="match status" value="1"/>
</dbReference>
<dbReference type="PANTHER" id="PTHR13954:SF27">
    <property type="entry name" value="SERINE_THREONINE-PROTEIN KINASE_ENDORIBONUCLEASE IRE1B"/>
    <property type="match status" value="1"/>
</dbReference>
<evidence type="ECO:0000313" key="17">
    <source>
        <dbReference type="RefSeq" id="XP_071924468.1"/>
    </source>
</evidence>
<feature type="transmembrane region" description="Helical" evidence="12">
    <location>
        <begin position="389"/>
        <end position="412"/>
    </location>
</feature>
<dbReference type="SUPFAM" id="SSF56112">
    <property type="entry name" value="Protein kinase-like (PK-like)"/>
    <property type="match status" value="1"/>
</dbReference>
<evidence type="ECO:0000256" key="3">
    <source>
        <dbReference type="ARBA" id="ARBA00022527"/>
    </source>
</evidence>
<dbReference type="GeneID" id="113712440"/>